<proteinExistence type="predicted"/>
<protein>
    <submittedName>
        <fullName evidence="1">Uncharacterized protein</fullName>
    </submittedName>
</protein>
<evidence type="ECO:0000313" key="1">
    <source>
        <dbReference type="EMBL" id="CAB4268453.1"/>
    </source>
</evidence>
<evidence type="ECO:0000313" key="2">
    <source>
        <dbReference type="Proteomes" id="UP000507222"/>
    </source>
</evidence>
<gene>
    <name evidence="1" type="ORF">CURHAP_LOCUS12026</name>
</gene>
<organism evidence="1 2">
    <name type="scientific">Prunus armeniaca</name>
    <name type="common">Apricot</name>
    <name type="synonym">Armeniaca vulgaris</name>
    <dbReference type="NCBI Taxonomy" id="36596"/>
    <lineage>
        <taxon>Eukaryota</taxon>
        <taxon>Viridiplantae</taxon>
        <taxon>Streptophyta</taxon>
        <taxon>Embryophyta</taxon>
        <taxon>Tracheophyta</taxon>
        <taxon>Spermatophyta</taxon>
        <taxon>Magnoliopsida</taxon>
        <taxon>eudicotyledons</taxon>
        <taxon>Gunneridae</taxon>
        <taxon>Pentapetalae</taxon>
        <taxon>rosids</taxon>
        <taxon>fabids</taxon>
        <taxon>Rosales</taxon>
        <taxon>Rosaceae</taxon>
        <taxon>Amygdaloideae</taxon>
        <taxon>Amygdaleae</taxon>
        <taxon>Prunus</taxon>
    </lineage>
</organism>
<reference evidence="1 2" key="1">
    <citation type="submission" date="2020-05" db="EMBL/GenBank/DDBJ databases">
        <authorList>
            <person name="Campoy J."/>
            <person name="Schneeberger K."/>
            <person name="Spophaly S."/>
        </authorList>
    </citation>
    <scope>NUCLEOTIDE SEQUENCE [LARGE SCALE GENOMIC DNA]</scope>
    <source>
        <strain evidence="1">PruArmRojPasFocal</strain>
    </source>
</reference>
<dbReference type="AlphaFoldDB" id="A0A6J5TXK2"/>
<dbReference type="Proteomes" id="UP000507222">
    <property type="component" value="Unassembled WGS sequence"/>
</dbReference>
<name>A0A6J5TXK2_PRUAR</name>
<accession>A0A6J5TXK2</accession>
<dbReference type="EMBL" id="CAEKDK010000002">
    <property type="protein sequence ID" value="CAB4268453.1"/>
    <property type="molecule type" value="Genomic_DNA"/>
</dbReference>
<sequence>MDYSLSRCLLNHGFRSLRLLLHISSPLLYVSALRSSHLIDSALRLRPKLNHEFGCRQILEVQKDYHQEFLQLSQTSTCADYGASPVRHKDTSDFNILHRDSFKLAIAGLDHQTKVPCNIHCGFESEKEY</sequence>